<evidence type="ECO:0000256" key="6">
    <source>
        <dbReference type="ARBA" id="ARBA00023136"/>
    </source>
</evidence>
<keyword evidence="3" id="KW-1003">Cell membrane</keyword>
<accession>A0A4S4BR63</accession>
<feature type="transmembrane region" description="Helical" evidence="7">
    <location>
        <begin position="245"/>
        <end position="266"/>
    </location>
</feature>
<evidence type="ECO:0000256" key="7">
    <source>
        <dbReference type="RuleBase" id="RU363032"/>
    </source>
</evidence>
<evidence type="ECO:0000259" key="8">
    <source>
        <dbReference type="PROSITE" id="PS50928"/>
    </source>
</evidence>
<dbReference type="SUPFAM" id="SSF161098">
    <property type="entry name" value="MetI-like"/>
    <property type="match status" value="1"/>
</dbReference>
<evidence type="ECO:0000313" key="10">
    <source>
        <dbReference type="Proteomes" id="UP000310636"/>
    </source>
</evidence>
<dbReference type="PROSITE" id="PS50928">
    <property type="entry name" value="ABC_TM1"/>
    <property type="match status" value="1"/>
</dbReference>
<dbReference type="InterPro" id="IPR035906">
    <property type="entry name" value="MetI-like_sf"/>
</dbReference>
<dbReference type="Pfam" id="PF00528">
    <property type="entry name" value="BPD_transp_1"/>
    <property type="match status" value="1"/>
</dbReference>
<dbReference type="InterPro" id="IPR000515">
    <property type="entry name" value="MetI-like"/>
</dbReference>
<dbReference type="Gene3D" id="1.10.3720.10">
    <property type="entry name" value="MetI-like"/>
    <property type="match status" value="1"/>
</dbReference>
<feature type="domain" description="ABC transmembrane type-1" evidence="8">
    <location>
        <begin position="77"/>
        <end position="266"/>
    </location>
</feature>
<dbReference type="OrthoDB" id="9771544at2"/>
<evidence type="ECO:0000256" key="3">
    <source>
        <dbReference type="ARBA" id="ARBA00022475"/>
    </source>
</evidence>
<keyword evidence="6 7" id="KW-0472">Membrane</keyword>
<proteinExistence type="inferred from homology"/>
<sequence>MSSIKEAPPMTKGLKWAADLVLYLCALFFLFPIYWMITGSFKSQSMAVQIPPELFPSAPTTANYTKLFAESEVVRWLLNSVLIAGGSTLLACIVATMAGYAFTKHRFTGQAVLFGLVIVTMMIPRQLGLVPLFTLMKNLHLVNNGWSVILPVMALPFAAFLMKQFSQTVPNELLEAGKIDGCSEIALFTKLFLPVVKPGIGALAIFVFSFSWNDYLWQLIMLSDESKMTINVGISTLVSEFSANYGAQMAAATMGFIPIFVVFIAFQRYFVKGITVGSVKG</sequence>
<organism evidence="9 10">
    <name type="scientific">Cohnella fermenti</name>
    <dbReference type="NCBI Taxonomy" id="2565925"/>
    <lineage>
        <taxon>Bacteria</taxon>
        <taxon>Bacillati</taxon>
        <taxon>Bacillota</taxon>
        <taxon>Bacilli</taxon>
        <taxon>Bacillales</taxon>
        <taxon>Paenibacillaceae</taxon>
        <taxon>Cohnella</taxon>
    </lineage>
</organism>
<keyword evidence="10" id="KW-1185">Reference proteome</keyword>
<feature type="transmembrane region" description="Helical" evidence="7">
    <location>
        <begin position="76"/>
        <end position="100"/>
    </location>
</feature>
<reference evidence="9 10" key="1">
    <citation type="submission" date="2019-04" db="EMBL/GenBank/DDBJ databases">
        <title>Cohnella sp. nov. isolated from preserved vegetables.</title>
        <authorList>
            <person name="Lin S.-Y."/>
            <person name="Hung M.-H."/>
            <person name="Young C.-C."/>
        </authorList>
    </citation>
    <scope>NUCLEOTIDE SEQUENCE [LARGE SCALE GENOMIC DNA]</scope>
    <source>
        <strain evidence="9 10">CC-MHH1044</strain>
    </source>
</reference>
<evidence type="ECO:0000313" key="9">
    <source>
        <dbReference type="EMBL" id="THF77310.1"/>
    </source>
</evidence>
<dbReference type="PANTHER" id="PTHR43744:SF12">
    <property type="entry name" value="ABC TRANSPORTER PERMEASE PROTEIN MG189-RELATED"/>
    <property type="match status" value="1"/>
</dbReference>
<keyword evidence="5 7" id="KW-1133">Transmembrane helix</keyword>
<protein>
    <submittedName>
        <fullName evidence="9">Carbohydrate ABC transporter permease</fullName>
    </submittedName>
</protein>
<comment type="caution">
    <text evidence="9">The sequence shown here is derived from an EMBL/GenBank/DDBJ whole genome shotgun (WGS) entry which is preliminary data.</text>
</comment>
<comment type="subcellular location">
    <subcellularLocation>
        <location evidence="1 7">Cell membrane</location>
        <topology evidence="1 7">Multi-pass membrane protein</topology>
    </subcellularLocation>
</comment>
<dbReference type="EMBL" id="SSOB01000020">
    <property type="protein sequence ID" value="THF77310.1"/>
    <property type="molecule type" value="Genomic_DNA"/>
</dbReference>
<comment type="similarity">
    <text evidence="7">Belongs to the binding-protein-dependent transport system permease family.</text>
</comment>
<evidence type="ECO:0000256" key="5">
    <source>
        <dbReference type="ARBA" id="ARBA00022989"/>
    </source>
</evidence>
<gene>
    <name evidence="9" type="ORF">E6C55_16735</name>
</gene>
<dbReference type="CDD" id="cd06261">
    <property type="entry name" value="TM_PBP2"/>
    <property type="match status" value="1"/>
</dbReference>
<name>A0A4S4BR63_9BACL</name>
<feature type="transmembrane region" description="Helical" evidence="7">
    <location>
        <begin position="191"/>
        <end position="212"/>
    </location>
</feature>
<keyword evidence="2 7" id="KW-0813">Transport</keyword>
<dbReference type="GO" id="GO:0055085">
    <property type="term" value="P:transmembrane transport"/>
    <property type="evidence" value="ECO:0007669"/>
    <property type="project" value="InterPro"/>
</dbReference>
<dbReference type="Proteomes" id="UP000310636">
    <property type="component" value="Unassembled WGS sequence"/>
</dbReference>
<evidence type="ECO:0000256" key="1">
    <source>
        <dbReference type="ARBA" id="ARBA00004651"/>
    </source>
</evidence>
<evidence type="ECO:0000256" key="4">
    <source>
        <dbReference type="ARBA" id="ARBA00022692"/>
    </source>
</evidence>
<feature type="transmembrane region" description="Helical" evidence="7">
    <location>
        <begin position="145"/>
        <end position="162"/>
    </location>
</feature>
<evidence type="ECO:0000256" key="2">
    <source>
        <dbReference type="ARBA" id="ARBA00022448"/>
    </source>
</evidence>
<dbReference type="GO" id="GO:0005886">
    <property type="term" value="C:plasma membrane"/>
    <property type="evidence" value="ECO:0007669"/>
    <property type="project" value="UniProtKB-SubCell"/>
</dbReference>
<dbReference type="AlphaFoldDB" id="A0A4S4BR63"/>
<feature type="transmembrane region" description="Helical" evidence="7">
    <location>
        <begin position="112"/>
        <end position="133"/>
    </location>
</feature>
<dbReference type="PANTHER" id="PTHR43744">
    <property type="entry name" value="ABC TRANSPORTER PERMEASE PROTEIN MG189-RELATED-RELATED"/>
    <property type="match status" value="1"/>
</dbReference>
<feature type="transmembrane region" description="Helical" evidence="7">
    <location>
        <begin position="20"/>
        <end position="37"/>
    </location>
</feature>
<keyword evidence="4 7" id="KW-0812">Transmembrane</keyword>